<keyword evidence="4" id="KW-1185">Reference proteome</keyword>
<dbReference type="PANTHER" id="PTHR38119:SF2">
    <property type="entry name" value="TRANSCRIPTION FACTOR DOMAIN-CONTAINING PROTEIN"/>
    <property type="match status" value="1"/>
</dbReference>
<dbReference type="PANTHER" id="PTHR38119">
    <property type="entry name" value="BTB DOMAIN-CONTAINING PROTEIN-RELATED"/>
    <property type="match status" value="1"/>
</dbReference>
<evidence type="ECO:0000259" key="2">
    <source>
        <dbReference type="PROSITE" id="PS50097"/>
    </source>
</evidence>
<sequence>MNNFPDFQDGDVRVIISGSRQYQLHSAILKSNSPVFAELLDDENAARLSSKAIKRGVRTRFRIIMVENTSNEHIISHTLQTIPLDENGRPITPQAVPLDLENGRVIPTDILAYDSVLSALYNVPIDLGDAMTNDMADIVSKVSPLVDVAEYLGCVHVVTKPIEATLLATGQHMHCAIATAPLGWLHLTTRIRSVVLFREALIHAAGQYNTDHIKSGIHTLHPKVAALLHKKGQALRRAVQMAEKQMLSYYPNHLHREKTVGRADKDSIGRASYANDVMSWIGLVVLRHFLAQTLADDATHNAPDMGKELIDAIIKGGDAYLDRGMLAQFHAFFPMSQKGSAVLENKIAEMKEFIKKFVRQLAVNNSTLDTKTFPVSHLTCTNVAANEYPWVEHDEAETVAEDSDDGDEFPASRHVPGYEGDGEESF</sequence>
<evidence type="ECO:0000313" key="4">
    <source>
        <dbReference type="Proteomes" id="UP000308549"/>
    </source>
</evidence>
<dbReference type="EMBL" id="NAJL01000036">
    <property type="protein sequence ID" value="TKA25308.1"/>
    <property type="molecule type" value="Genomic_DNA"/>
</dbReference>
<dbReference type="OrthoDB" id="2129688at2759"/>
<organism evidence="3 4">
    <name type="scientific">Salinomyces thailandicus</name>
    <dbReference type="NCBI Taxonomy" id="706561"/>
    <lineage>
        <taxon>Eukaryota</taxon>
        <taxon>Fungi</taxon>
        <taxon>Dikarya</taxon>
        <taxon>Ascomycota</taxon>
        <taxon>Pezizomycotina</taxon>
        <taxon>Dothideomycetes</taxon>
        <taxon>Dothideomycetidae</taxon>
        <taxon>Mycosphaerellales</taxon>
        <taxon>Teratosphaeriaceae</taxon>
        <taxon>Salinomyces</taxon>
    </lineage>
</organism>
<proteinExistence type="predicted"/>
<protein>
    <recommendedName>
        <fullName evidence="2">BTB domain-containing protein</fullName>
    </recommendedName>
</protein>
<feature type="region of interest" description="Disordered" evidence="1">
    <location>
        <begin position="397"/>
        <end position="426"/>
    </location>
</feature>
<gene>
    <name evidence="3" type="ORF">B0A50_06212</name>
</gene>
<evidence type="ECO:0000313" key="3">
    <source>
        <dbReference type="EMBL" id="TKA25308.1"/>
    </source>
</evidence>
<dbReference type="Proteomes" id="UP000308549">
    <property type="component" value="Unassembled WGS sequence"/>
</dbReference>
<feature type="domain" description="BTB" evidence="2">
    <location>
        <begin position="10"/>
        <end position="129"/>
    </location>
</feature>
<name>A0A4U0TT07_9PEZI</name>
<dbReference type="PROSITE" id="PS50097">
    <property type="entry name" value="BTB"/>
    <property type="match status" value="1"/>
</dbReference>
<reference evidence="3 4" key="1">
    <citation type="submission" date="2017-03" db="EMBL/GenBank/DDBJ databases">
        <title>Genomes of endolithic fungi from Antarctica.</title>
        <authorList>
            <person name="Coleine C."/>
            <person name="Masonjones S."/>
            <person name="Stajich J.E."/>
        </authorList>
    </citation>
    <scope>NUCLEOTIDE SEQUENCE [LARGE SCALE GENOMIC DNA]</scope>
    <source>
        <strain evidence="3 4">CCFEE 6315</strain>
    </source>
</reference>
<evidence type="ECO:0000256" key="1">
    <source>
        <dbReference type="SAM" id="MobiDB-lite"/>
    </source>
</evidence>
<dbReference type="AlphaFoldDB" id="A0A4U0TT07"/>
<comment type="caution">
    <text evidence="3">The sequence shown here is derived from an EMBL/GenBank/DDBJ whole genome shotgun (WGS) entry which is preliminary data.</text>
</comment>
<accession>A0A4U0TT07</accession>
<dbReference type="InterPro" id="IPR000210">
    <property type="entry name" value="BTB/POZ_dom"/>
</dbReference>
<feature type="compositionally biased region" description="Acidic residues" evidence="1">
    <location>
        <begin position="397"/>
        <end position="408"/>
    </location>
</feature>